<protein>
    <submittedName>
        <fullName evidence="1">Hydrophilic acylated surface protein a</fullName>
    </submittedName>
</protein>
<organism evidence="1 2">
    <name type="scientific">Leishmania donovani</name>
    <dbReference type="NCBI Taxonomy" id="5661"/>
    <lineage>
        <taxon>Eukaryota</taxon>
        <taxon>Discoba</taxon>
        <taxon>Euglenozoa</taxon>
        <taxon>Kinetoplastea</taxon>
        <taxon>Metakinetoplastina</taxon>
        <taxon>Trypanosomatida</taxon>
        <taxon>Trypanosomatidae</taxon>
        <taxon>Leishmaniinae</taxon>
        <taxon>Leishmania</taxon>
    </lineage>
</organism>
<dbReference type="AlphaFoldDB" id="E9BGD8"/>
<dbReference type="VEuPathDB" id="TriTrypDB:LdBPK_231240.1"/>
<dbReference type="RefSeq" id="XP_003861017.1">
    <property type="nucleotide sequence ID" value="XM_003860969.1"/>
</dbReference>
<gene>
    <name evidence="1" type="ORF">LDBPK_231240</name>
</gene>
<dbReference type="GeneID" id="13390217"/>
<dbReference type="KEGG" id="ldo:LDBPK_231240"/>
<proteinExistence type="predicted"/>
<reference evidence="1 2" key="1">
    <citation type="journal article" date="2011" name="Genome Res.">
        <title>Whole genome sequencing of multiple Leishmania donovani clinical isolates provides insights into population structure and mechanisms of drug resistance.</title>
        <authorList>
            <person name="Downing T."/>
            <person name="Imamura H."/>
            <person name="Decuypere S."/>
            <person name="Clark T.G."/>
            <person name="Coombs G.H."/>
            <person name="Cotton J.A."/>
            <person name="Hilley J.D."/>
            <person name="de Doncker S."/>
            <person name="Maes I."/>
            <person name="Mottram J.C."/>
            <person name="Quail M.A."/>
            <person name="Rijal S."/>
            <person name="Sanders M."/>
            <person name="Schonian G."/>
            <person name="Stark O."/>
            <person name="Sundar S."/>
            <person name="Vanaerschot M."/>
            <person name="Hertz-Fowler C."/>
            <person name="Dujardin J.C."/>
            <person name="Berriman M."/>
        </authorList>
    </citation>
    <scope>NUCLEOTIDE SEQUENCE [LARGE SCALE GENOMIC DNA]</scope>
    <source>
        <strain evidence="1 2">BPK282A1</strain>
    </source>
</reference>
<evidence type="ECO:0000313" key="1">
    <source>
        <dbReference type="EMBL" id="CBZ34314.1"/>
    </source>
</evidence>
<dbReference type="EMBL" id="FR799610">
    <property type="protein sequence ID" value="CBZ34314.1"/>
    <property type="molecule type" value="Genomic_DNA"/>
</dbReference>
<name>E9BGD8_LEIDO</name>
<accession>E9BGD8</accession>
<feature type="non-terminal residue" evidence="1">
    <location>
        <position position="20"/>
    </location>
</feature>
<reference evidence="2" key="2">
    <citation type="submission" date="2011-02" db="EMBL/GenBank/DDBJ databases">
        <title>Whole genome sequencing of Leishmania donovani clinical lines reveals dynamic variation related to drug resistance.</title>
        <authorList>
            <person name="Downing T."/>
            <person name="Imamura H."/>
            <person name="Sanders M."/>
            <person name="Decuypere S."/>
            <person name="Hertz-Fowler C."/>
            <person name="Clark T.G."/>
            <person name="Rijal S."/>
            <person name="Sundar S."/>
            <person name="Quail M.A."/>
            <person name="De Doncker S."/>
            <person name="Maes I."/>
            <person name="Vanaerschot M."/>
            <person name="Stark O."/>
            <person name="Schonian G."/>
            <person name="Dujardin J.C."/>
            <person name="Berriman M."/>
        </authorList>
    </citation>
    <scope>NUCLEOTIDE SEQUENCE [LARGE SCALE GENOMIC DNA]</scope>
    <source>
        <strain evidence="2">BPK282A1</strain>
    </source>
</reference>
<dbReference type="Proteomes" id="UP000008980">
    <property type="component" value="Chromosome 23"/>
</dbReference>
<evidence type="ECO:0000313" key="2">
    <source>
        <dbReference type="Proteomes" id="UP000008980"/>
    </source>
</evidence>
<sequence length="20" mass="2376">MAIHRKMTAVALRRMTMRTT</sequence>